<feature type="transmembrane region" description="Helical" evidence="2">
    <location>
        <begin position="169"/>
        <end position="195"/>
    </location>
</feature>
<organism evidence="3 4">
    <name type="scientific">Rhizoclosmatium globosum</name>
    <dbReference type="NCBI Taxonomy" id="329046"/>
    <lineage>
        <taxon>Eukaryota</taxon>
        <taxon>Fungi</taxon>
        <taxon>Fungi incertae sedis</taxon>
        <taxon>Chytridiomycota</taxon>
        <taxon>Chytridiomycota incertae sedis</taxon>
        <taxon>Chytridiomycetes</taxon>
        <taxon>Chytridiales</taxon>
        <taxon>Chytriomycetaceae</taxon>
        <taxon>Rhizoclosmatium</taxon>
    </lineage>
</organism>
<feature type="transmembrane region" description="Helical" evidence="2">
    <location>
        <begin position="249"/>
        <end position="267"/>
    </location>
</feature>
<keyword evidence="2" id="KW-0472">Membrane</keyword>
<dbReference type="Proteomes" id="UP000193642">
    <property type="component" value="Unassembled WGS sequence"/>
</dbReference>
<dbReference type="AlphaFoldDB" id="A0A1Y2CT74"/>
<keyword evidence="2" id="KW-0812">Transmembrane</keyword>
<name>A0A1Y2CT74_9FUNG</name>
<feature type="transmembrane region" description="Helical" evidence="2">
    <location>
        <begin position="25"/>
        <end position="44"/>
    </location>
</feature>
<comment type="caution">
    <text evidence="3">The sequence shown here is derived from an EMBL/GenBank/DDBJ whole genome shotgun (WGS) entry which is preliminary data.</text>
</comment>
<feature type="transmembrane region" description="Helical" evidence="2">
    <location>
        <begin position="130"/>
        <end position="149"/>
    </location>
</feature>
<gene>
    <name evidence="3" type="ORF">BCR33DRAFT_524644</name>
</gene>
<keyword evidence="2" id="KW-1133">Transmembrane helix</keyword>
<evidence type="ECO:0000313" key="4">
    <source>
        <dbReference type="Proteomes" id="UP000193642"/>
    </source>
</evidence>
<evidence type="ECO:0000313" key="3">
    <source>
        <dbReference type="EMBL" id="ORY50229.1"/>
    </source>
</evidence>
<dbReference type="EMBL" id="MCGO01000007">
    <property type="protein sequence ID" value="ORY50229.1"/>
    <property type="molecule type" value="Genomic_DNA"/>
</dbReference>
<protein>
    <submittedName>
        <fullName evidence="3">Uncharacterized protein</fullName>
    </submittedName>
</protein>
<evidence type="ECO:0000256" key="1">
    <source>
        <dbReference type="SAM" id="MobiDB-lite"/>
    </source>
</evidence>
<feature type="transmembrane region" description="Helical" evidence="2">
    <location>
        <begin position="56"/>
        <end position="78"/>
    </location>
</feature>
<reference evidence="3 4" key="1">
    <citation type="submission" date="2016-07" db="EMBL/GenBank/DDBJ databases">
        <title>Pervasive Adenine N6-methylation of Active Genes in Fungi.</title>
        <authorList>
            <consortium name="DOE Joint Genome Institute"/>
            <person name="Mondo S.J."/>
            <person name="Dannebaum R.O."/>
            <person name="Kuo R.C."/>
            <person name="Labutti K."/>
            <person name="Haridas S."/>
            <person name="Kuo A."/>
            <person name="Salamov A."/>
            <person name="Ahrendt S.R."/>
            <person name="Lipzen A."/>
            <person name="Sullivan W."/>
            <person name="Andreopoulos W.B."/>
            <person name="Clum A."/>
            <person name="Lindquist E."/>
            <person name="Daum C."/>
            <person name="Ramamoorthy G.K."/>
            <person name="Gryganskyi A."/>
            <person name="Culley D."/>
            <person name="Magnuson J.K."/>
            <person name="James T.Y."/>
            <person name="O'Malley M.A."/>
            <person name="Stajich J.E."/>
            <person name="Spatafora J.W."/>
            <person name="Visel A."/>
            <person name="Grigoriev I.V."/>
        </authorList>
    </citation>
    <scope>NUCLEOTIDE SEQUENCE [LARGE SCALE GENOMIC DNA]</scope>
    <source>
        <strain evidence="3 4">JEL800</strain>
    </source>
</reference>
<feature type="region of interest" description="Disordered" evidence="1">
    <location>
        <begin position="286"/>
        <end position="325"/>
    </location>
</feature>
<feature type="compositionally biased region" description="Polar residues" evidence="1">
    <location>
        <begin position="314"/>
        <end position="325"/>
    </location>
</feature>
<accession>A0A1Y2CT74</accession>
<feature type="transmembrane region" description="Helical" evidence="2">
    <location>
        <begin position="216"/>
        <end position="237"/>
    </location>
</feature>
<feature type="transmembrane region" description="Helical" evidence="2">
    <location>
        <begin position="90"/>
        <end position="110"/>
    </location>
</feature>
<proteinExistence type="predicted"/>
<keyword evidence="4" id="KW-1185">Reference proteome</keyword>
<evidence type="ECO:0000256" key="2">
    <source>
        <dbReference type="SAM" id="Phobius"/>
    </source>
</evidence>
<sequence length="325" mass="36561">MNASEDPHGWQVYYETSAIIARQDLWIITLLSAVQLVILGSLLWTDAKTKKPISTAVNILIASMIICYALTAIFFQLFLAVENNPLRQALFITATSLTNTGLECSVTYYVWKRGLPVIQATAPRLQPWFIAYLVLFGLVEVSKVVAVIFETLSEYLSVNMGSHERLRDVINGIVTVLSFSTIVFDGFVAVMYVKYLRTASNANLHELEKLEILSQFGIASCVVLEIWMVSNILYNFWTSCEVPPVGLSVYTTCLRVFSLSPLVYLFLQLGMKYALWKDDTRNSRHKNERVKNARRLSEQPSDTVGTRVSKRSGFPSSMSIQNVAT</sequence>